<comment type="similarity">
    <text evidence="1">Belongs to the transposase IS21/IS408/IS1162 family.</text>
</comment>
<reference evidence="7 8" key="1">
    <citation type="journal article" date="2014" name="Genome Announc.">
        <title>Draft Genome Sequence of Cytophaga fermentans JCM 21142T, a Facultative Anaerobe Isolated from Marine Mud.</title>
        <authorList>
            <person name="Starns D."/>
            <person name="Oshima K."/>
            <person name="Suda W."/>
            <person name="Iino T."/>
            <person name="Yuki M."/>
            <person name="Inoue J."/>
            <person name="Kitamura K."/>
            <person name="Iida T."/>
            <person name="Darby A."/>
            <person name="Hattori M."/>
            <person name="Ohkuma M."/>
        </authorList>
    </citation>
    <scope>NUCLEOTIDE SEQUENCE [LARGE SCALE GENOMIC DNA]</scope>
    <source>
        <strain evidence="7 8">JCM 21142</strain>
    </source>
</reference>
<protein>
    <submittedName>
        <fullName evidence="7">Transposase</fullName>
    </submittedName>
</protein>
<evidence type="ECO:0000313" key="7">
    <source>
        <dbReference type="EMBL" id="GAF05942.1"/>
    </source>
</evidence>
<dbReference type="OrthoDB" id="3193769at2"/>
<dbReference type="STRING" id="869213.GCA_000517085_02866"/>
<dbReference type="GO" id="GO:0032196">
    <property type="term" value="P:transposition"/>
    <property type="evidence" value="ECO:0007669"/>
    <property type="project" value="UniProtKB-KW"/>
</dbReference>
<dbReference type="EMBL" id="BAMD01000167">
    <property type="protein sequence ID" value="GAF05942.1"/>
    <property type="molecule type" value="Genomic_DNA"/>
</dbReference>
<comment type="caution">
    <text evidence="7">The sequence shown here is derived from an EMBL/GenBank/DDBJ whole genome shotgun (WGS) entry which is preliminary data.</text>
</comment>
<dbReference type="PROSITE" id="PS50994">
    <property type="entry name" value="INTEGRASE"/>
    <property type="match status" value="1"/>
</dbReference>
<dbReference type="Proteomes" id="UP000019402">
    <property type="component" value="Unassembled WGS sequence"/>
</dbReference>
<dbReference type="GO" id="GO:0003677">
    <property type="term" value="F:DNA binding"/>
    <property type="evidence" value="ECO:0007669"/>
    <property type="project" value="UniProtKB-KW"/>
</dbReference>
<dbReference type="SUPFAM" id="SSF46689">
    <property type="entry name" value="Homeodomain-like"/>
    <property type="match status" value="1"/>
</dbReference>
<dbReference type="AlphaFoldDB" id="W7YBX0"/>
<accession>W7YBX0</accession>
<proteinExistence type="inferred from homology"/>
<evidence type="ECO:0000313" key="8">
    <source>
        <dbReference type="Proteomes" id="UP000019402"/>
    </source>
</evidence>
<gene>
    <name evidence="7" type="ORF">JCM21142_134707</name>
</gene>
<dbReference type="Gene3D" id="3.30.420.10">
    <property type="entry name" value="Ribonuclease H-like superfamily/Ribonuclease H"/>
    <property type="match status" value="1"/>
</dbReference>
<feature type="domain" description="HTH IS21-type" evidence="5">
    <location>
        <begin position="8"/>
        <end position="73"/>
    </location>
</feature>
<dbReference type="InterPro" id="IPR001584">
    <property type="entry name" value="Integrase_cat-core"/>
</dbReference>
<dbReference type="SUPFAM" id="SSF53098">
    <property type="entry name" value="Ribonuclease H-like"/>
    <property type="match status" value="1"/>
</dbReference>
<keyword evidence="8" id="KW-1185">Reference proteome</keyword>
<dbReference type="Gene3D" id="1.10.10.60">
    <property type="entry name" value="Homeodomain-like"/>
    <property type="match status" value="1"/>
</dbReference>
<evidence type="ECO:0000259" key="6">
    <source>
        <dbReference type="PROSITE" id="PS50994"/>
    </source>
</evidence>
<dbReference type="GO" id="GO:0015074">
    <property type="term" value="P:DNA integration"/>
    <property type="evidence" value="ECO:0007669"/>
    <property type="project" value="InterPro"/>
</dbReference>
<feature type="domain" description="Integrase catalytic" evidence="6">
    <location>
        <begin position="127"/>
        <end position="306"/>
    </location>
</feature>
<keyword evidence="3" id="KW-0238">DNA-binding</keyword>
<dbReference type="InterPro" id="IPR017894">
    <property type="entry name" value="HTH_IS21_transposase_type"/>
</dbReference>
<organism evidence="7 8">
    <name type="scientific">Saccharicrinis fermentans DSM 9555 = JCM 21142</name>
    <dbReference type="NCBI Taxonomy" id="869213"/>
    <lineage>
        <taxon>Bacteria</taxon>
        <taxon>Pseudomonadati</taxon>
        <taxon>Bacteroidota</taxon>
        <taxon>Bacteroidia</taxon>
        <taxon>Marinilabiliales</taxon>
        <taxon>Marinilabiliaceae</taxon>
        <taxon>Saccharicrinis</taxon>
    </lineage>
</organism>
<dbReference type="PROSITE" id="PS50531">
    <property type="entry name" value="HTH_IS21"/>
    <property type="match status" value="1"/>
</dbReference>
<dbReference type="NCBIfam" id="NF033546">
    <property type="entry name" value="transpos_IS21"/>
    <property type="match status" value="1"/>
</dbReference>
<evidence type="ECO:0000256" key="1">
    <source>
        <dbReference type="ARBA" id="ARBA00009277"/>
    </source>
</evidence>
<dbReference type="eggNOG" id="COG4584">
    <property type="taxonomic scope" value="Bacteria"/>
</dbReference>
<dbReference type="InterPro" id="IPR012337">
    <property type="entry name" value="RNaseH-like_sf"/>
</dbReference>
<evidence type="ECO:0000256" key="3">
    <source>
        <dbReference type="ARBA" id="ARBA00023125"/>
    </source>
</evidence>
<name>W7YBX0_9BACT</name>
<keyword evidence="2" id="KW-0815">Transposition</keyword>
<dbReference type="InterPro" id="IPR009057">
    <property type="entry name" value="Homeodomain-like_sf"/>
</dbReference>
<dbReference type="GO" id="GO:0006310">
    <property type="term" value="P:DNA recombination"/>
    <property type="evidence" value="ECO:0007669"/>
    <property type="project" value="UniProtKB-KW"/>
</dbReference>
<evidence type="ECO:0000256" key="2">
    <source>
        <dbReference type="ARBA" id="ARBA00022578"/>
    </source>
</evidence>
<dbReference type="PANTHER" id="PTHR35004:SF6">
    <property type="entry name" value="TRANSPOSASE"/>
    <property type="match status" value="1"/>
</dbReference>
<keyword evidence="4" id="KW-0233">DNA recombination</keyword>
<evidence type="ECO:0000256" key="4">
    <source>
        <dbReference type="ARBA" id="ARBA00023172"/>
    </source>
</evidence>
<evidence type="ECO:0000259" key="5">
    <source>
        <dbReference type="PROSITE" id="PS50531"/>
    </source>
</evidence>
<dbReference type="RefSeq" id="WP_052522393.1">
    <property type="nucleotide sequence ID" value="NZ_BAMD01000167.1"/>
</dbReference>
<dbReference type="InterPro" id="IPR036397">
    <property type="entry name" value="RNaseH_sf"/>
</dbReference>
<sequence length="518" mass="60276">MNKNQKVFMWYKVNELWKQGLNKSQISRELEIDRGTVRKYLAMDEQTFMLWINKPHRLSKKLSGYYKYVKTLLESTPYLSAAQVEDRLKESFEDLPKVDSKTVYNFVKTIREKHAINKYKEVGSRQYQKLPEVAYGSEAQVDFGEITMQSGEGHRIKVYFFAMVLSRSRYKYVYCQRCPFTTQTAVYAHELAFNYFNGIPSKIIYDQDKVFIKGENLGDVLLTEGFRSFCQQYSFETIFCRKADPESKGKVENVVKYVKYNFLKGRTFQDQNTLQEDCLAWLKRTANAKLHGTTRKVPYEQWLIEQSHLEPYRDTPEKPLILLPGYKVRKDNTVAYKGNFYSLPIGTYKDADTTVLLDDKGNTLDLLSDVNTLVASHKIPLGKGVLVRNTDHCREKSKTLQQRYELLLNAFGNTPESQSYLADLENDKPRYFHDNIREILKAINNANDRVKTETLNFCIENKVFNGYRFAEVLAHLQNEEKQISEASKINISKVNVEPPKESIAPAQSSIEIYETLLR</sequence>
<dbReference type="PANTHER" id="PTHR35004">
    <property type="entry name" value="TRANSPOSASE RV3428C-RELATED"/>
    <property type="match status" value="1"/>
</dbReference>